<evidence type="ECO:0000256" key="1">
    <source>
        <dbReference type="ARBA" id="ARBA00004173"/>
    </source>
</evidence>
<dbReference type="PROSITE" id="PS51886">
    <property type="entry name" value="TLDC"/>
    <property type="match status" value="1"/>
</dbReference>
<feature type="compositionally biased region" description="Basic residues" evidence="5">
    <location>
        <begin position="25"/>
        <end position="35"/>
    </location>
</feature>
<comment type="similarity">
    <text evidence="2">Belongs to the OXR1 family.</text>
</comment>
<dbReference type="SMART" id="SM00584">
    <property type="entry name" value="TLDc"/>
    <property type="match status" value="1"/>
</dbReference>
<organism evidence="7 8">
    <name type="scientific">Ceratopteris richardii</name>
    <name type="common">Triangle waterfern</name>
    <dbReference type="NCBI Taxonomy" id="49495"/>
    <lineage>
        <taxon>Eukaryota</taxon>
        <taxon>Viridiplantae</taxon>
        <taxon>Streptophyta</taxon>
        <taxon>Embryophyta</taxon>
        <taxon>Tracheophyta</taxon>
        <taxon>Polypodiopsida</taxon>
        <taxon>Polypodiidae</taxon>
        <taxon>Polypodiales</taxon>
        <taxon>Pteridineae</taxon>
        <taxon>Pteridaceae</taxon>
        <taxon>Parkerioideae</taxon>
        <taxon>Ceratopteris</taxon>
    </lineage>
</organism>
<evidence type="ECO:0000256" key="4">
    <source>
        <dbReference type="ARBA" id="ARBA00040604"/>
    </source>
</evidence>
<accession>A0A8T2RX94</accession>
<sequence>MTWTGVIVRKVGNFFSDKRRQKSSSFKHLKWRKKRAPENVPSGSGSAAKQGYGDGHNQVTEAQLGTRAEDLEAATHEQFGGDDHALIHNQGADSCFGLASGSPFRLPSTSEHSMLLSEDFRAFIYLSLPTIAKGRHWILLYSTARHGISMRTLYHKSCELSEPYLLVIGDTKGSIFGGLATAPLKPRSERKYIGTSDTFVFTNHHEEFQLYKATGANRYYLLCTNDAISFGGGGRFAIHLDDTLLTGSSGACETFSSDCLASSSDFSVTNVELWGFSHALTQG</sequence>
<feature type="domain" description="TLDc" evidence="6">
    <location>
        <begin position="114"/>
        <end position="277"/>
    </location>
</feature>
<dbReference type="OrthoDB" id="26679at2759"/>
<evidence type="ECO:0000256" key="5">
    <source>
        <dbReference type="SAM" id="MobiDB-lite"/>
    </source>
</evidence>
<dbReference type="EMBL" id="CM035429">
    <property type="protein sequence ID" value="KAH7300491.1"/>
    <property type="molecule type" value="Genomic_DNA"/>
</dbReference>
<reference evidence="7" key="1">
    <citation type="submission" date="2021-08" db="EMBL/GenBank/DDBJ databases">
        <title>WGS assembly of Ceratopteris richardii.</title>
        <authorList>
            <person name="Marchant D.B."/>
            <person name="Chen G."/>
            <person name="Jenkins J."/>
            <person name="Shu S."/>
            <person name="Leebens-Mack J."/>
            <person name="Grimwood J."/>
            <person name="Schmutz J."/>
            <person name="Soltis P."/>
            <person name="Soltis D."/>
            <person name="Chen Z.-H."/>
        </authorList>
    </citation>
    <scope>NUCLEOTIDE SEQUENCE</scope>
    <source>
        <strain evidence="7">Whitten #5841</strain>
        <tissue evidence="7">Leaf</tissue>
    </source>
</reference>
<evidence type="ECO:0000256" key="2">
    <source>
        <dbReference type="ARBA" id="ARBA00009540"/>
    </source>
</evidence>
<dbReference type="AlphaFoldDB" id="A0A8T2RX94"/>
<name>A0A8T2RX94_CERRI</name>
<gene>
    <name evidence="7" type="ORF">KP509_24G065300</name>
</gene>
<evidence type="ECO:0000313" key="7">
    <source>
        <dbReference type="EMBL" id="KAH7300491.1"/>
    </source>
</evidence>
<dbReference type="GO" id="GO:0005739">
    <property type="term" value="C:mitochondrion"/>
    <property type="evidence" value="ECO:0007669"/>
    <property type="project" value="UniProtKB-SubCell"/>
</dbReference>
<keyword evidence="3" id="KW-0496">Mitochondrion</keyword>
<dbReference type="InterPro" id="IPR006571">
    <property type="entry name" value="TLDc_dom"/>
</dbReference>
<comment type="caution">
    <text evidence="7">The sequence shown here is derived from an EMBL/GenBank/DDBJ whole genome shotgun (WGS) entry which is preliminary data.</text>
</comment>
<evidence type="ECO:0000259" key="6">
    <source>
        <dbReference type="PROSITE" id="PS51886"/>
    </source>
</evidence>
<dbReference type="PANTHER" id="PTHR23354">
    <property type="entry name" value="NUCLEOLAR PROTEIN 7/ESTROGEN RECEPTOR COACTIVATOR-RELATED"/>
    <property type="match status" value="1"/>
</dbReference>
<protein>
    <recommendedName>
        <fullName evidence="4">Oxidation resistance protein 1</fullName>
    </recommendedName>
</protein>
<dbReference type="Pfam" id="PF07534">
    <property type="entry name" value="TLD"/>
    <property type="match status" value="1"/>
</dbReference>
<evidence type="ECO:0000256" key="3">
    <source>
        <dbReference type="ARBA" id="ARBA00023128"/>
    </source>
</evidence>
<evidence type="ECO:0000313" key="8">
    <source>
        <dbReference type="Proteomes" id="UP000825935"/>
    </source>
</evidence>
<dbReference type="Proteomes" id="UP000825935">
    <property type="component" value="Chromosome 24"/>
</dbReference>
<keyword evidence="8" id="KW-1185">Reference proteome</keyword>
<proteinExistence type="inferred from homology"/>
<comment type="subcellular location">
    <subcellularLocation>
        <location evidence="1">Mitochondrion</location>
    </subcellularLocation>
</comment>
<dbReference type="PANTHER" id="PTHR23354:SF62">
    <property type="entry name" value="MUSTARD, ISOFORM V"/>
    <property type="match status" value="1"/>
</dbReference>
<feature type="region of interest" description="Disordered" evidence="5">
    <location>
        <begin position="25"/>
        <end position="57"/>
    </location>
</feature>